<dbReference type="InterPro" id="IPR050090">
    <property type="entry name" value="Tyrosine_recombinase_XerCD"/>
</dbReference>
<evidence type="ECO:0000313" key="3">
    <source>
        <dbReference type="EMBL" id="RGD86924.1"/>
    </source>
</evidence>
<comment type="caution">
    <text evidence="3">The sequence shown here is derived from an EMBL/GenBank/DDBJ whole genome shotgun (WGS) entry which is preliminary data.</text>
</comment>
<dbReference type="GO" id="GO:0006310">
    <property type="term" value="P:DNA recombination"/>
    <property type="evidence" value="ECO:0007669"/>
    <property type="project" value="UniProtKB-KW"/>
</dbReference>
<dbReference type="Proteomes" id="UP000261032">
    <property type="component" value="Unassembled WGS sequence"/>
</dbReference>
<sequence>MHQRGDKLARRIKHFGGQHETLPIKDKKQLDEFMFNLLRKRDKARTPVKKYQADRNWMMCMLGFNTAFRAEDLLQLRVIDVKKGYVHIKENKTAKMQNFKMNKKLHNDVLDYINRNNLTDYDYLFLGQKKVQNGKKYVYPITRQRAHKIVSRNAKEVGIDFTFGMHSLRKTFGYQYYANGGNLLTLMKMYNHDEPNVTLLYICWGKEDAENDREAVYLGGVHK</sequence>
<dbReference type="GO" id="GO:0003677">
    <property type="term" value="F:DNA binding"/>
    <property type="evidence" value="ECO:0007669"/>
    <property type="project" value="InterPro"/>
</dbReference>
<dbReference type="AlphaFoldDB" id="A0A3E3EG86"/>
<protein>
    <recommendedName>
        <fullName evidence="2">Tyr recombinase domain-containing protein</fullName>
    </recommendedName>
</protein>
<dbReference type="InterPro" id="IPR002104">
    <property type="entry name" value="Integrase_catalytic"/>
</dbReference>
<evidence type="ECO:0000256" key="1">
    <source>
        <dbReference type="ARBA" id="ARBA00023172"/>
    </source>
</evidence>
<dbReference type="PROSITE" id="PS51898">
    <property type="entry name" value="TYR_RECOMBINASE"/>
    <property type="match status" value="1"/>
</dbReference>
<dbReference type="InterPro" id="IPR013762">
    <property type="entry name" value="Integrase-like_cat_sf"/>
</dbReference>
<dbReference type="InterPro" id="IPR011010">
    <property type="entry name" value="DNA_brk_join_enz"/>
</dbReference>
<proteinExistence type="predicted"/>
<evidence type="ECO:0000313" key="4">
    <source>
        <dbReference type="Proteomes" id="UP000261032"/>
    </source>
</evidence>
<feature type="domain" description="Tyr recombinase" evidence="2">
    <location>
        <begin position="25"/>
        <end position="217"/>
    </location>
</feature>
<organism evidence="3 4">
    <name type="scientific">Thomasclavelia ramosa</name>
    <dbReference type="NCBI Taxonomy" id="1547"/>
    <lineage>
        <taxon>Bacteria</taxon>
        <taxon>Bacillati</taxon>
        <taxon>Bacillota</taxon>
        <taxon>Erysipelotrichia</taxon>
        <taxon>Erysipelotrichales</taxon>
        <taxon>Coprobacillaceae</taxon>
        <taxon>Thomasclavelia</taxon>
    </lineage>
</organism>
<dbReference type="SUPFAM" id="SSF56349">
    <property type="entry name" value="DNA breaking-rejoining enzymes"/>
    <property type="match status" value="1"/>
</dbReference>
<reference evidence="3 4" key="1">
    <citation type="submission" date="2018-08" db="EMBL/GenBank/DDBJ databases">
        <title>A genome reference for cultivated species of the human gut microbiota.</title>
        <authorList>
            <person name="Zou Y."/>
            <person name="Xue W."/>
            <person name="Luo G."/>
        </authorList>
    </citation>
    <scope>NUCLEOTIDE SEQUENCE [LARGE SCALE GENOMIC DNA]</scope>
    <source>
        <strain evidence="3 4">OM06-4</strain>
    </source>
</reference>
<dbReference type="PANTHER" id="PTHR30349:SF82">
    <property type="entry name" value="INTEGRASE_RECOMBINASE YOEC-RELATED"/>
    <property type="match status" value="1"/>
</dbReference>
<accession>A0A3E3EG86</accession>
<name>A0A3E3EG86_9FIRM</name>
<keyword evidence="1" id="KW-0233">DNA recombination</keyword>
<dbReference type="Gene3D" id="1.10.443.10">
    <property type="entry name" value="Intergrase catalytic core"/>
    <property type="match status" value="1"/>
</dbReference>
<evidence type="ECO:0000259" key="2">
    <source>
        <dbReference type="PROSITE" id="PS51898"/>
    </source>
</evidence>
<dbReference type="PANTHER" id="PTHR30349">
    <property type="entry name" value="PHAGE INTEGRASE-RELATED"/>
    <property type="match status" value="1"/>
</dbReference>
<dbReference type="GO" id="GO:0015074">
    <property type="term" value="P:DNA integration"/>
    <property type="evidence" value="ECO:0007669"/>
    <property type="project" value="InterPro"/>
</dbReference>
<dbReference type="EMBL" id="QUSL01000002">
    <property type="protein sequence ID" value="RGD86924.1"/>
    <property type="molecule type" value="Genomic_DNA"/>
</dbReference>
<gene>
    <name evidence="3" type="ORF">DXB93_01805</name>
</gene>
<dbReference type="Pfam" id="PF00589">
    <property type="entry name" value="Phage_integrase"/>
    <property type="match status" value="1"/>
</dbReference>